<organism evidence="2 3">
    <name type="scientific">Absidia repens</name>
    <dbReference type="NCBI Taxonomy" id="90262"/>
    <lineage>
        <taxon>Eukaryota</taxon>
        <taxon>Fungi</taxon>
        <taxon>Fungi incertae sedis</taxon>
        <taxon>Mucoromycota</taxon>
        <taxon>Mucoromycotina</taxon>
        <taxon>Mucoromycetes</taxon>
        <taxon>Mucorales</taxon>
        <taxon>Cunninghamellaceae</taxon>
        <taxon>Absidia</taxon>
    </lineage>
</organism>
<keyword evidence="3" id="KW-1185">Reference proteome</keyword>
<dbReference type="Proteomes" id="UP000193560">
    <property type="component" value="Unassembled WGS sequence"/>
</dbReference>
<evidence type="ECO:0000313" key="3">
    <source>
        <dbReference type="Proteomes" id="UP000193560"/>
    </source>
</evidence>
<dbReference type="AlphaFoldDB" id="A0A1X2IJV4"/>
<evidence type="ECO:0000256" key="1">
    <source>
        <dbReference type="SAM" id="Phobius"/>
    </source>
</evidence>
<reference evidence="2 3" key="1">
    <citation type="submission" date="2016-07" db="EMBL/GenBank/DDBJ databases">
        <title>Pervasive Adenine N6-methylation of Active Genes in Fungi.</title>
        <authorList>
            <consortium name="DOE Joint Genome Institute"/>
            <person name="Mondo S.J."/>
            <person name="Dannebaum R.O."/>
            <person name="Kuo R.C."/>
            <person name="Labutti K."/>
            <person name="Haridas S."/>
            <person name="Kuo A."/>
            <person name="Salamov A."/>
            <person name="Ahrendt S.R."/>
            <person name="Lipzen A."/>
            <person name="Sullivan W."/>
            <person name="Andreopoulos W.B."/>
            <person name="Clum A."/>
            <person name="Lindquist E."/>
            <person name="Daum C."/>
            <person name="Ramamoorthy G.K."/>
            <person name="Gryganskyi A."/>
            <person name="Culley D."/>
            <person name="Magnuson J.K."/>
            <person name="James T.Y."/>
            <person name="O'Malley M.A."/>
            <person name="Stajich J.E."/>
            <person name="Spatafora J.W."/>
            <person name="Visel A."/>
            <person name="Grigoriev I.V."/>
        </authorList>
    </citation>
    <scope>NUCLEOTIDE SEQUENCE [LARGE SCALE GENOMIC DNA]</scope>
    <source>
        <strain evidence="2 3">NRRL 1336</strain>
    </source>
</reference>
<evidence type="ECO:0000313" key="2">
    <source>
        <dbReference type="EMBL" id="ORZ17845.1"/>
    </source>
</evidence>
<accession>A0A1X2IJV4</accession>
<proteinExistence type="predicted"/>
<comment type="caution">
    <text evidence="2">The sequence shown here is derived from an EMBL/GenBank/DDBJ whole genome shotgun (WGS) entry which is preliminary data.</text>
</comment>
<name>A0A1X2IJV4_9FUNG</name>
<dbReference type="EMBL" id="MCGE01000009">
    <property type="protein sequence ID" value="ORZ17845.1"/>
    <property type="molecule type" value="Genomic_DNA"/>
</dbReference>
<sequence length="59" mass="6914">MTFLPVRLSCKSSIESYHFIMFVRHADLSYPKNELMHSLVLFFCFLFTCASLTHIVPMI</sequence>
<feature type="transmembrane region" description="Helical" evidence="1">
    <location>
        <begin position="35"/>
        <end position="56"/>
    </location>
</feature>
<keyword evidence="1" id="KW-0812">Transmembrane</keyword>
<keyword evidence="1" id="KW-1133">Transmembrane helix</keyword>
<feature type="non-terminal residue" evidence="2">
    <location>
        <position position="59"/>
    </location>
</feature>
<keyword evidence="1" id="KW-0472">Membrane</keyword>
<gene>
    <name evidence="2" type="ORF">BCR42DRAFT_412614</name>
</gene>
<protein>
    <submittedName>
        <fullName evidence="2">Uncharacterized protein</fullName>
    </submittedName>
</protein>